<evidence type="ECO:0000313" key="7">
    <source>
        <dbReference type="Proteomes" id="UP001205920"/>
    </source>
</evidence>
<keyword evidence="7" id="KW-1185">Reference proteome</keyword>
<comment type="caution">
    <text evidence="4">Lacks conserved residue(s) required for the propagation of feature annotation.</text>
</comment>
<dbReference type="Gene3D" id="3.40.630.30">
    <property type="match status" value="1"/>
</dbReference>
<gene>
    <name evidence="4 6" type="primary">mshD</name>
    <name evidence="6" type="ORF">JMN37_09610</name>
</gene>
<dbReference type="AlphaFoldDB" id="A0AAW5HYE2"/>
<dbReference type="InterPro" id="IPR017813">
    <property type="entry name" value="Mycothiol_AcTrfase"/>
</dbReference>
<dbReference type="GO" id="GO:0035447">
    <property type="term" value="F:mycothiol synthase activity"/>
    <property type="evidence" value="ECO:0007669"/>
    <property type="project" value="UniProtKB-UniRule"/>
</dbReference>
<evidence type="ECO:0000256" key="3">
    <source>
        <dbReference type="ARBA" id="ARBA00023315"/>
    </source>
</evidence>
<dbReference type="SUPFAM" id="SSF55729">
    <property type="entry name" value="Acyl-CoA N-acyltransferases (Nat)"/>
    <property type="match status" value="1"/>
</dbReference>
<comment type="caution">
    <text evidence="6">The sequence shown here is derived from an EMBL/GenBank/DDBJ whole genome shotgun (WGS) entry which is preliminary data.</text>
</comment>
<feature type="binding site" evidence="4">
    <location>
        <position position="269"/>
    </location>
    <ligand>
        <name>1D-myo-inositol 2-(L-cysteinylamino)-2-deoxy-alpha-D-glucopyranoside</name>
        <dbReference type="ChEBI" id="CHEBI:58887"/>
    </ligand>
</feature>
<dbReference type="Proteomes" id="UP001205920">
    <property type="component" value="Unassembled WGS sequence"/>
</dbReference>
<dbReference type="GO" id="GO:0010125">
    <property type="term" value="P:mycothiol biosynthetic process"/>
    <property type="evidence" value="ECO:0007669"/>
    <property type="project" value="UniProtKB-UniRule"/>
</dbReference>
<keyword evidence="2 4" id="KW-0677">Repeat</keyword>
<evidence type="ECO:0000256" key="2">
    <source>
        <dbReference type="ARBA" id="ARBA00022737"/>
    </source>
</evidence>
<dbReference type="HAMAP" id="MF_01698">
    <property type="entry name" value="MshD"/>
    <property type="match status" value="1"/>
</dbReference>
<organism evidence="6 7">
    <name type="scientific">Corynebacterium lipophilum</name>
    <dbReference type="NCBI Taxonomy" id="2804918"/>
    <lineage>
        <taxon>Bacteria</taxon>
        <taxon>Bacillati</taxon>
        <taxon>Actinomycetota</taxon>
        <taxon>Actinomycetes</taxon>
        <taxon>Mycobacteriales</taxon>
        <taxon>Corynebacteriaceae</taxon>
        <taxon>Corynebacterium</taxon>
    </lineage>
</organism>
<dbReference type="PANTHER" id="PTHR43877">
    <property type="entry name" value="AMINOALKYLPHOSPHONATE N-ACETYLTRANSFERASE-RELATED-RELATED"/>
    <property type="match status" value="1"/>
</dbReference>
<comment type="subunit">
    <text evidence="4">Monomer.</text>
</comment>
<evidence type="ECO:0000256" key="1">
    <source>
        <dbReference type="ARBA" id="ARBA00022679"/>
    </source>
</evidence>
<comment type="similarity">
    <text evidence="4">Belongs to the acetyltransferase family. MshD subfamily.</text>
</comment>
<evidence type="ECO:0000256" key="4">
    <source>
        <dbReference type="HAMAP-Rule" id="MF_01698"/>
    </source>
</evidence>
<sequence length="304" mass="33162">MTNTRFHPQPLTLPEHPETAKQVEAMLQRVADYDGIAAFSEQFLNGLHDARLGHNHLVVNQGDDVVGVVGFAPDGSAELAVDPQSRGQGMGRSLVDATFAHNPAAGLWAHGNLPDAHEVALLLGLRPVRELLVMRLDEVRAEPVQLPEGYEAFNLTEASAKWGRGAVEKAWLEANNQAFSWHPEQGGWDIERLHRAMEAEWFDPAGVWLLYRGEELAGFHWTKRHPDGTGEVYVVGLADAFRGHGLGGVLMELGLVHLAEQGSPAVILYVEADNAPAVKRYEELGFQVAERHVVYKAAGAAAGD</sequence>
<comment type="catalytic activity">
    <reaction evidence="4">
        <text>1D-myo-inositol 2-(L-cysteinylamino)-2-deoxy-alpha-D-glucopyranoside + acetyl-CoA = mycothiol + CoA + H(+)</text>
        <dbReference type="Rhea" id="RHEA:26172"/>
        <dbReference type="ChEBI" id="CHEBI:15378"/>
        <dbReference type="ChEBI" id="CHEBI:16768"/>
        <dbReference type="ChEBI" id="CHEBI:57287"/>
        <dbReference type="ChEBI" id="CHEBI:57288"/>
        <dbReference type="ChEBI" id="CHEBI:58887"/>
        <dbReference type="EC" id="2.3.1.189"/>
    </reaction>
</comment>
<dbReference type="PROSITE" id="PS51186">
    <property type="entry name" value="GNAT"/>
    <property type="match status" value="2"/>
</dbReference>
<dbReference type="InterPro" id="IPR050832">
    <property type="entry name" value="Bact_Acetyltransf"/>
</dbReference>
<dbReference type="RefSeq" id="WP_252931975.1">
    <property type="nucleotide sequence ID" value="NZ_JAEUWV010000018.1"/>
</dbReference>
<feature type="binding site" evidence="4">
    <location>
        <position position="41"/>
    </location>
    <ligand>
        <name>1D-myo-inositol 2-(L-cysteinylamino)-2-deoxy-alpha-D-glucopyranoside</name>
        <dbReference type="ChEBI" id="CHEBI:58887"/>
    </ligand>
</feature>
<comment type="function">
    <text evidence="4">Catalyzes the transfer of acetyl from acetyl-CoA to desacetylmycothiol (Cys-GlcN-Ins) to form mycothiol.</text>
</comment>
<dbReference type="PANTHER" id="PTHR43877:SF2">
    <property type="entry name" value="AMINOALKYLPHOSPHONATE N-ACETYLTRANSFERASE-RELATED"/>
    <property type="match status" value="1"/>
</dbReference>
<feature type="binding site" evidence="4">
    <location>
        <begin position="79"/>
        <end position="81"/>
    </location>
    <ligand>
        <name>acetyl-CoA</name>
        <dbReference type="ChEBI" id="CHEBI:57288"/>
        <label>1</label>
    </ligand>
</feature>
<name>A0AAW5HYE2_9CORY</name>
<dbReference type="EMBL" id="JAEUWV010000018">
    <property type="protein sequence ID" value="MCO6395219.1"/>
    <property type="molecule type" value="Genomic_DNA"/>
</dbReference>
<dbReference type="NCBIfam" id="TIGR03448">
    <property type="entry name" value="mycothiol_MshD"/>
    <property type="match status" value="1"/>
</dbReference>
<accession>A0AAW5HYE2</accession>
<protein>
    <recommendedName>
        <fullName evidence="4">Mycothiol acetyltransferase</fullName>
        <shortName evidence="4">MSH acetyltransferase</shortName>
        <ecNumber evidence="4">2.3.1.189</ecNumber>
    </recommendedName>
    <alternativeName>
        <fullName evidence="4">Mycothiol synthase</fullName>
    </alternativeName>
</protein>
<feature type="domain" description="N-acetyltransferase" evidence="5">
    <location>
        <begin position="165"/>
        <end position="304"/>
    </location>
</feature>
<feature type="binding site" evidence="4">
    <location>
        <position position="223"/>
    </location>
    <ligand>
        <name>1D-myo-inositol 2-(L-cysteinylamino)-2-deoxy-alpha-D-glucopyranoside</name>
        <dbReference type="ChEBI" id="CHEBI:58887"/>
    </ligand>
</feature>
<dbReference type="CDD" id="cd04301">
    <property type="entry name" value="NAT_SF"/>
    <property type="match status" value="2"/>
</dbReference>
<keyword evidence="3 4" id="KW-0012">Acyltransferase</keyword>
<dbReference type="Pfam" id="PF13508">
    <property type="entry name" value="Acetyltransf_7"/>
    <property type="match status" value="1"/>
</dbReference>
<dbReference type="PIRSF" id="PIRSF021524">
    <property type="entry name" value="MSH_acetyltransferase"/>
    <property type="match status" value="1"/>
</dbReference>
<evidence type="ECO:0000259" key="5">
    <source>
        <dbReference type="PROSITE" id="PS51186"/>
    </source>
</evidence>
<dbReference type="Pfam" id="PF00583">
    <property type="entry name" value="Acetyltransf_1"/>
    <property type="match status" value="1"/>
</dbReference>
<evidence type="ECO:0000313" key="6">
    <source>
        <dbReference type="EMBL" id="MCO6395219.1"/>
    </source>
</evidence>
<proteinExistence type="inferred from homology"/>
<feature type="binding site" evidence="4">
    <location>
        <position position="231"/>
    </location>
    <ligand>
        <name>1D-myo-inositol 2-(L-cysteinylamino)-2-deoxy-alpha-D-glucopyranoside</name>
        <dbReference type="ChEBI" id="CHEBI:58887"/>
    </ligand>
</feature>
<feature type="binding site" evidence="4">
    <location>
        <begin position="235"/>
        <end position="237"/>
    </location>
    <ligand>
        <name>acetyl-CoA</name>
        <dbReference type="ChEBI" id="CHEBI:57288"/>
        <label>2</label>
    </ligand>
</feature>
<feature type="binding site" evidence="4">
    <location>
        <position position="184"/>
    </location>
    <ligand>
        <name>1D-myo-inositol 2-(L-cysteinylamino)-2-deoxy-alpha-D-glucopyranoside</name>
        <dbReference type="ChEBI" id="CHEBI:58887"/>
    </ligand>
</feature>
<feature type="binding site" evidence="4">
    <location>
        <begin position="274"/>
        <end position="279"/>
    </location>
    <ligand>
        <name>acetyl-CoA</name>
        <dbReference type="ChEBI" id="CHEBI:57288"/>
        <label>2</label>
    </ligand>
</feature>
<dbReference type="InterPro" id="IPR000182">
    <property type="entry name" value="GNAT_dom"/>
</dbReference>
<keyword evidence="1 4" id="KW-0808">Transferase</keyword>
<dbReference type="InterPro" id="IPR016181">
    <property type="entry name" value="Acyl_CoA_acyltransferase"/>
</dbReference>
<dbReference type="EC" id="2.3.1.189" evidence="4"/>
<reference evidence="6 7" key="1">
    <citation type="submission" date="2021-01" db="EMBL/GenBank/DDBJ databases">
        <title>Identification and Characterization of Corynebacterium sp.</title>
        <authorList>
            <person name="Luo Q."/>
            <person name="Qu P."/>
            <person name="Chen Q."/>
        </authorList>
    </citation>
    <scope>NUCLEOTIDE SEQUENCE [LARGE SCALE GENOMIC DNA]</scope>
    <source>
        <strain evidence="6 7">MC-18</strain>
    </source>
</reference>
<feature type="domain" description="N-acetyltransferase" evidence="5">
    <location>
        <begin position="10"/>
        <end position="156"/>
    </location>
</feature>